<dbReference type="PROSITE" id="PS00544">
    <property type="entry name" value="METMALONYL_COA_MUTASE"/>
    <property type="match status" value="1"/>
</dbReference>
<evidence type="ECO:0000256" key="8">
    <source>
        <dbReference type="SAM" id="MobiDB-lite"/>
    </source>
</evidence>
<reference evidence="11" key="1">
    <citation type="journal article" date="2019" name="Int. J. Syst. Evol. Microbiol.">
        <title>The Global Catalogue of Microorganisms (GCM) 10K type strain sequencing project: providing services to taxonomists for standard genome sequencing and annotation.</title>
        <authorList>
            <consortium name="The Broad Institute Genomics Platform"/>
            <consortium name="The Broad Institute Genome Sequencing Center for Infectious Disease"/>
            <person name="Wu L."/>
            <person name="Ma J."/>
        </authorList>
    </citation>
    <scope>NUCLEOTIDE SEQUENCE [LARGE SCALE GENOMIC DNA]</scope>
    <source>
        <strain evidence="11">JCM 17633</strain>
    </source>
</reference>
<keyword evidence="4" id="KW-0846">Cobalamin</keyword>
<feature type="region of interest" description="Disordered" evidence="8">
    <location>
        <begin position="1"/>
        <end position="24"/>
    </location>
</feature>
<dbReference type="InterPro" id="IPR006158">
    <property type="entry name" value="Cobalamin-bd"/>
</dbReference>
<comment type="caution">
    <text evidence="10">The sequence shown here is derived from an EMBL/GenBank/DDBJ whole genome shotgun (WGS) entry which is preliminary data.</text>
</comment>
<evidence type="ECO:0000259" key="9">
    <source>
        <dbReference type="PROSITE" id="PS51332"/>
    </source>
</evidence>
<dbReference type="InterPro" id="IPR016176">
    <property type="entry name" value="Cbl-dep_enz_cat"/>
</dbReference>
<comment type="similarity">
    <text evidence="2">Belongs to the methylmalonyl-CoA mutase family.</text>
</comment>
<dbReference type="PANTHER" id="PTHR48101:SF4">
    <property type="entry name" value="METHYLMALONYL-COA MUTASE, MITOCHONDRIAL"/>
    <property type="match status" value="1"/>
</dbReference>
<dbReference type="CDD" id="cd03679">
    <property type="entry name" value="MM_CoA_mutase_alpha_like"/>
    <property type="match status" value="1"/>
</dbReference>
<dbReference type="NCBIfam" id="NF006944">
    <property type="entry name" value="PRK09426.1"/>
    <property type="match status" value="1"/>
</dbReference>
<evidence type="ECO:0000256" key="5">
    <source>
        <dbReference type="ARBA" id="ARBA00022723"/>
    </source>
</evidence>
<dbReference type="EMBL" id="BAABCB010000020">
    <property type="protein sequence ID" value="GAA4244561.1"/>
    <property type="molecule type" value="Genomic_DNA"/>
</dbReference>
<accession>A0ABP8CXC4</accession>
<dbReference type="RefSeq" id="WP_344714869.1">
    <property type="nucleotide sequence ID" value="NZ_BAABCB010000020.1"/>
</dbReference>
<dbReference type="Gene3D" id="3.20.20.240">
    <property type="entry name" value="Methylmalonyl-CoA mutase"/>
    <property type="match status" value="1"/>
</dbReference>
<keyword evidence="7" id="KW-0170">Cobalt</keyword>
<dbReference type="InterPro" id="IPR058549">
    <property type="entry name" value="MeMalonylCoA_mutase_a/b_site"/>
</dbReference>
<dbReference type="SUPFAM" id="SSF52242">
    <property type="entry name" value="Cobalamin (vitamin B12)-binding domain"/>
    <property type="match status" value="1"/>
</dbReference>
<keyword evidence="11" id="KW-1185">Reference proteome</keyword>
<dbReference type="Pfam" id="PF02310">
    <property type="entry name" value="B12-binding"/>
    <property type="match status" value="1"/>
</dbReference>
<dbReference type="Gene3D" id="3.40.50.280">
    <property type="entry name" value="Cobalamin-binding domain"/>
    <property type="match status" value="1"/>
</dbReference>
<dbReference type="NCBIfam" id="TIGR00640">
    <property type="entry name" value="acid_CoA_mut_C"/>
    <property type="match status" value="1"/>
</dbReference>
<feature type="domain" description="B12-binding" evidence="9">
    <location>
        <begin position="580"/>
        <end position="707"/>
    </location>
</feature>
<evidence type="ECO:0000256" key="3">
    <source>
        <dbReference type="ARBA" id="ARBA00012398"/>
    </source>
</evidence>
<feature type="compositionally biased region" description="Basic and acidic residues" evidence="8">
    <location>
        <begin position="7"/>
        <end position="24"/>
    </location>
</feature>
<evidence type="ECO:0000256" key="7">
    <source>
        <dbReference type="ARBA" id="ARBA00023285"/>
    </source>
</evidence>
<dbReference type="NCBIfam" id="TIGR00641">
    <property type="entry name" value="acid_CoA_mut_N"/>
    <property type="match status" value="1"/>
</dbReference>
<keyword evidence="6" id="KW-0413">Isomerase</keyword>
<evidence type="ECO:0000256" key="1">
    <source>
        <dbReference type="ARBA" id="ARBA00001922"/>
    </source>
</evidence>
<dbReference type="InterPro" id="IPR006099">
    <property type="entry name" value="MeMalonylCoA_mutase_a/b_cat"/>
</dbReference>
<dbReference type="PANTHER" id="PTHR48101">
    <property type="entry name" value="METHYLMALONYL-COA MUTASE, MITOCHONDRIAL-RELATED"/>
    <property type="match status" value="1"/>
</dbReference>
<dbReference type="SUPFAM" id="SSF51703">
    <property type="entry name" value="Cobalamin (vitamin B12)-dependent enzymes"/>
    <property type="match status" value="1"/>
</dbReference>
<dbReference type="EC" id="5.4.99.2" evidence="3"/>
<dbReference type="Proteomes" id="UP001501682">
    <property type="component" value="Unassembled WGS sequence"/>
</dbReference>
<sequence>MSRKNLQHIELKNESRSSQHQEEKDFLTAEDIMVKSTYNKDDLKDLEHLNFVAGIAPNLRGPYSTMYVRRPWTIRQYAGFSTAEESNAFYRRNLAAGQKGLSVAFDLATHRGYDSDHERVVGDVGKAGVAIDSVEDMKILFDQIPLDKMSVSMTMNGAVLPIMAFYIVAAEEQGVKPEQLAGTIQNDILKEFMVRNTYIYPPTPSMKIISDIFEYTSNNMPKFNSISISGYHMQEAGATCDIELAYTLADGLEYIRKGLDAGMDIDTFAPRLSFFWAIGMNHFMEIAKMRAARMLWAKLVKQFNPKNQKSLALRTHCQTSGWSLTEQDPFNNVARTCIEASAAAFGGTQSLHTNALDEAIALPTDFSARIARNTQIYLQEETHITKTVDPWAGSYYVEKLTHDIAQKAWQLIEEVEELGGMTKAIEAGIPKLRIEEAAARKQARIDSNQDIIVGVNKYRLNEEDPITTLEVDNQTVRTQQIERLNSIKASRDTEAVTEALSKLTDSAKTGENNLLALAVDAARKRATLGEISDALEAEFGRHKAQIKSFSGVYSKEIKDDKSFQKARELADQFAEQDGRRPRIMIAKMGQDGHDRGAKVVATGYADVGFDVDIGPLFQTPKEAAKQAVENDVHILGVSSLAAGHKTLVPQVIQELKNYGREDIMVIVGGVIPKQDYQYLFDAGAVAVFGPGTKISDAAIQILEILID</sequence>
<keyword evidence="5" id="KW-0479">Metal-binding</keyword>
<gene>
    <name evidence="10" type="primary">scpA</name>
    <name evidence="10" type="ORF">GCM10022292_23680</name>
</gene>
<dbReference type="InterPro" id="IPR006098">
    <property type="entry name" value="MMCoA_mutase_a_cat"/>
</dbReference>
<dbReference type="InterPro" id="IPR036724">
    <property type="entry name" value="Cobalamin-bd_sf"/>
</dbReference>
<organism evidence="10 11">
    <name type="scientific">Winogradskyella damuponensis</name>
    <dbReference type="NCBI Taxonomy" id="943939"/>
    <lineage>
        <taxon>Bacteria</taxon>
        <taxon>Pseudomonadati</taxon>
        <taxon>Bacteroidota</taxon>
        <taxon>Flavobacteriia</taxon>
        <taxon>Flavobacteriales</taxon>
        <taxon>Flavobacteriaceae</taxon>
        <taxon>Winogradskyella</taxon>
    </lineage>
</organism>
<proteinExistence type="inferred from homology"/>
<evidence type="ECO:0000313" key="11">
    <source>
        <dbReference type="Proteomes" id="UP001501682"/>
    </source>
</evidence>
<name>A0ABP8CXC4_9FLAO</name>
<dbReference type="PROSITE" id="PS51332">
    <property type="entry name" value="B12_BINDING"/>
    <property type="match status" value="1"/>
</dbReference>
<evidence type="ECO:0000256" key="2">
    <source>
        <dbReference type="ARBA" id="ARBA00008465"/>
    </source>
</evidence>
<evidence type="ECO:0000256" key="6">
    <source>
        <dbReference type="ARBA" id="ARBA00023235"/>
    </source>
</evidence>
<comment type="cofactor">
    <cofactor evidence="1">
        <name>adenosylcob(III)alamin</name>
        <dbReference type="ChEBI" id="CHEBI:18408"/>
    </cofactor>
</comment>
<protein>
    <recommendedName>
        <fullName evidence="3">methylmalonyl-CoA mutase</fullName>
        <ecNumber evidence="3">5.4.99.2</ecNumber>
    </recommendedName>
</protein>
<evidence type="ECO:0000313" key="10">
    <source>
        <dbReference type="EMBL" id="GAA4244561.1"/>
    </source>
</evidence>
<dbReference type="InterPro" id="IPR006159">
    <property type="entry name" value="Acid_CoA_mut_C"/>
</dbReference>
<evidence type="ECO:0000256" key="4">
    <source>
        <dbReference type="ARBA" id="ARBA00022628"/>
    </source>
</evidence>
<dbReference type="Pfam" id="PF01642">
    <property type="entry name" value="MM_CoA_mutase"/>
    <property type="match status" value="1"/>
</dbReference>
<dbReference type="CDD" id="cd02071">
    <property type="entry name" value="MM_CoA_mut_B12_BD"/>
    <property type="match status" value="1"/>
</dbReference>